<dbReference type="AlphaFoldDB" id="A0AAJ0U5A6"/>
<proteinExistence type="predicted"/>
<reference evidence="1" key="2">
    <citation type="journal article" date="2020" name="Microorganisms">
        <title>Osmotic Adaptation and Compatible Solute Biosynthesis of Phototrophic Bacteria as Revealed from Genome Analyses.</title>
        <authorList>
            <person name="Imhoff J.F."/>
            <person name="Rahn T."/>
            <person name="Kunzel S."/>
            <person name="Keller A."/>
            <person name="Neulinger S.C."/>
        </authorList>
    </citation>
    <scope>NUCLEOTIDE SEQUENCE</scope>
    <source>
        <strain evidence="1">DSM 11080</strain>
    </source>
</reference>
<sequence length="270" mass="29648">MGVRRRRPYRRWPIWLLLAALLLLVLGVLLMHRSYRAQLDASMARLQQSVAAAQAQQARLAASIRAARAAVAVQHDDQTDLLARPLSNGLTSADTSRIATRLQSIANELDQLALSAVPGRAQVRGDHQQGPGSWLDWRQVRKAVRELAHAVRQHWLISSHRSGPLSNAQQQAVRGWLQRTRIATGQADAPALAQALAAIEQLLTADARDDPAAGQLARRATLLRSVLSASPLSERERRRLARLAEQISVIARQLEPGPGPSLPSVSEDRR</sequence>
<evidence type="ECO:0000313" key="2">
    <source>
        <dbReference type="Proteomes" id="UP001296776"/>
    </source>
</evidence>
<dbReference type="EMBL" id="NRSJ01000018">
    <property type="protein sequence ID" value="MBK1705070.1"/>
    <property type="molecule type" value="Genomic_DNA"/>
</dbReference>
<comment type="caution">
    <text evidence="1">The sequence shown here is derived from an EMBL/GenBank/DDBJ whole genome shotgun (WGS) entry which is preliminary data.</text>
</comment>
<protein>
    <submittedName>
        <fullName evidence="1">Uncharacterized protein</fullName>
    </submittedName>
</protein>
<reference evidence="1" key="1">
    <citation type="submission" date="2017-08" db="EMBL/GenBank/DDBJ databases">
        <authorList>
            <person name="Imhoff J.F."/>
            <person name="Rahn T."/>
            <person name="Kuenzel S."/>
            <person name="Neulinger S.C."/>
        </authorList>
    </citation>
    <scope>NUCLEOTIDE SEQUENCE</scope>
    <source>
        <strain evidence="1">DSM 11080</strain>
    </source>
</reference>
<accession>A0AAJ0U5A6</accession>
<organism evidence="1 2">
    <name type="scientific">Halochromatium glycolicum</name>
    <dbReference type="NCBI Taxonomy" id="85075"/>
    <lineage>
        <taxon>Bacteria</taxon>
        <taxon>Pseudomonadati</taxon>
        <taxon>Pseudomonadota</taxon>
        <taxon>Gammaproteobacteria</taxon>
        <taxon>Chromatiales</taxon>
        <taxon>Chromatiaceae</taxon>
        <taxon>Halochromatium</taxon>
    </lineage>
</organism>
<gene>
    <name evidence="1" type="ORF">CKO40_11080</name>
</gene>
<keyword evidence="2" id="KW-1185">Reference proteome</keyword>
<name>A0AAJ0U5A6_9GAMM</name>
<dbReference type="Proteomes" id="UP001296776">
    <property type="component" value="Unassembled WGS sequence"/>
</dbReference>
<evidence type="ECO:0000313" key="1">
    <source>
        <dbReference type="EMBL" id="MBK1705070.1"/>
    </source>
</evidence>